<dbReference type="RefSeq" id="WP_201874951.1">
    <property type="nucleotide sequence ID" value="NZ_JAERRF010000006.1"/>
</dbReference>
<keyword evidence="6" id="KW-1185">Reference proteome</keyword>
<keyword evidence="1" id="KW-0285">Flavoprotein</keyword>
<dbReference type="InterPro" id="IPR023753">
    <property type="entry name" value="FAD/NAD-binding_dom"/>
</dbReference>
<sequence length="352" mass="36304">MNGYEEHGERAYDVVVVGGGAAGLSGALTLGRARRSVLVIDAGQPRNAPAEGVHGLLGHEGTPPATLLANGRAEVRGYGGEIVDGTVVAAERRATGGFRVTLADGTAVRAERLLVTTGLVDELPAVPGVAELWGTDVLHCPYCHGWEVRDQAIGVLAGGPHAVRQALLWRQWSENITLFLHTGPEPGDEEYEQLAARGVAVVDGTVAALETAGGRLSGVRLADGPVIACRALVTAPYFAARADFLASLGLEPTGQEMAGHEIARRIEADATGATAVPGVWVAGNVADPLEKVAGAAASGVHAAAAINADLVAEETRRAVAARQSSFSSCSSFSAAQEREVCARVLGDRRHGL</sequence>
<dbReference type="PRINTS" id="PR00469">
    <property type="entry name" value="PNDRDTASEII"/>
</dbReference>
<protein>
    <submittedName>
        <fullName evidence="5">NAD(P)/FAD-dependent oxidoreductase</fullName>
    </submittedName>
</protein>
<keyword evidence="2" id="KW-0560">Oxidoreductase</keyword>
<evidence type="ECO:0000256" key="3">
    <source>
        <dbReference type="ARBA" id="ARBA00048132"/>
    </source>
</evidence>
<dbReference type="InterPro" id="IPR036188">
    <property type="entry name" value="FAD/NAD-bd_sf"/>
</dbReference>
<name>A0ABS1NBT8_9ACTN</name>
<organism evidence="5 6">
    <name type="scientific">Streptomyces coffeae</name>
    <dbReference type="NCBI Taxonomy" id="621382"/>
    <lineage>
        <taxon>Bacteria</taxon>
        <taxon>Bacillati</taxon>
        <taxon>Actinomycetota</taxon>
        <taxon>Actinomycetes</taxon>
        <taxon>Kitasatosporales</taxon>
        <taxon>Streptomycetaceae</taxon>
        <taxon>Streptomyces</taxon>
    </lineage>
</organism>
<evidence type="ECO:0000313" key="6">
    <source>
        <dbReference type="Proteomes" id="UP000634229"/>
    </source>
</evidence>
<dbReference type="Proteomes" id="UP000634229">
    <property type="component" value="Unassembled WGS sequence"/>
</dbReference>
<comment type="caution">
    <text evidence="5">The sequence shown here is derived from an EMBL/GenBank/DDBJ whole genome shotgun (WGS) entry which is preliminary data.</text>
</comment>
<dbReference type="PRINTS" id="PR00368">
    <property type="entry name" value="FADPNR"/>
</dbReference>
<evidence type="ECO:0000259" key="4">
    <source>
        <dbReference type="Pfam" id="PF07992"/>
    </source>
</evidence>
<evidence type="ECO:0000256" key="2">
    <source>
        <dbReference type="ARBA" id="ARBA00023002"/>
    </source>
</evidence>
<gene>
    <name evidence="5" type="ORF">JK363_12830</name>
</gene>
<feature type="domain" description="FAD/NAD(P)-binding" evidence="4">
    <location>
        <begin position="12"/>
        <end position="299"/>
    </location>
</feature>
<evidence type="ECO:0000313" key="5">
    <source>
        <dbReference type="EMBL" id="MBL1097551.1"/>
    </source>
</evidence>
<dbReference type="InterPro" id="IPR050097">
    <property type="entry name" value="Ferredoxin-NADP_redctase_2"/>
</dbReference>
<evidence type="ECO:0000256" key="1">
    <source>
        <dbReference type="ARBA" id="ARBA00022630"/>
    </source>
</evidence>
<comment type="catalytic activity">
    <reaction evidence="3">
        <text>[thioredoxin]-dithiol + NADP(+) = [thioredoxin]-disulfide + NADPH + H(+)</text>
        <dbReference type="Rhea" id="RHEA:20345"/>
        <dbReference type="Rhea" id="RHEA-COMP:10698"/>
        <dbReference type="Rhea" id="RHEA-COMP:10700"/>
        <dbReference type="ChEBI" id="CHEBI:15378"/>
        <dbReference type="ChEBI" id="CHEBI:29950"/>
        <dbReference type="ChEBI" id="CHEBI:50058"/>
        <dbReference type="ChEBI" id="CHEBI:57783"/>
        <dbReference type="ChEBI" id="CHEBI:58349"/>
        <dbReference type="EC" id="1.8.1.9"/>
    </reaction>
</comment>
<dbReference type="SUPFAM" id="SSF51905">
    <property type="entry name" value="FAD/NAD(P)-binding domain"/>
    <property type="match status" value="1"/>
</dbReference>
<dbReference type="Gene3D" id="3.50.50.60">
    <property type="entry name" value="FAD/NAD(P)-binding domain"/>
    <property type="match status" value="2"/>
</dbReference>
<dbReference type="Pfam" id="PF07992">
    <property type="entry name" value="Pyr_redox_2"/>
    <property type="match status" value="1"/>
</dbReference>
<accession>A0ABS1NBT8</accession>
<dbReference type="PANTHER" id="PTHR48105">
    <property type="entry name" value="THIOREDOXIN REDUCTASE 1-RELATED-RELATED"/>
    <property type="match status" value="1"/>
</dbReference>
<dbReference type="EMBL" id="JAERRF010000006">
    <property type="protein sequence ID" value="MBL1097551.1"/>
    <property type="molecule type" value="Genomic_DNA"/>
</dbReference>
<proteinExistence type="predicted"/>
<reference evidence="5 6" key="1">
    <citation type="submission" date="2021-01" db="EMBL/GenBank/DDBJ databases">
        <title>WGS of actinomycetes isolated from Thailand.</title>
        <authorList>
            <person name="Thawai C."/>
        </authorList>
    </citation>
    <scope>NUCLEOTIDE SEQUENCE [LARGE SCALE GENOMIC DNA]</scope>
    <source>
        <strain evidence="5 6">CA1R205</strain>
    </source>
</reference>